<name>G7I274_MEDTR</name>
<dbReference type="EMBL" id="CM001217">
    <property type="protein sequence ID" value="AES58692.1"/>
    <property type="molecule type" value="Genomic_DNA"/>
</dbReference>
<evidence type="ECO:0000313" key="2">
    <source>
        <dbReference type="EnsemblPlants" id="AES58692"/>
    </source>
</evidence>
<accession>G7I274</accession>
<evidence type="ECO:0000313" key="1">
    <source>
        <dbReference type="EMBL" id="AES58692.1"/>
    </source>
</evidence>
<dbReference type="AlphaFoldDB" id="G7I274"/>
<reference evidence="1 3" key="1">
    <citation type="journal article" date="2011" name="Nature">
        <title>The Medicago genome provides insight into the evolution of rhizobial symbioses.</title>
        <authorList>
            <person name="Young N.D."/>
            <person name="Debelle F."/>
            <person name="Oldroyd G.E."/>
            <person name="Geurts R."/>
            <person name="Cannon S.B."/>
            <person name="Udvardi M.K."/>
            <person name="Benedito V.A."/>
            <person name="Mayer K.F."/>
            <person name="Gouzy J."/>
            <person name="Schoof H."/>
            <person name="Van de Peer Y."/>
            <person name="Proost S."/>
            <person name="Cook D.R."/>
            <person name="Meyers B.C."/>
            <person name="Spannagl M."/>
            <person name="Cheung F."/>
            <person name="De Mita S."/>
            <person name="Krishnakumar V."/>
            <person name="Gundlach H."/>
            <person name="Zhou S."/>
            <person name="Mudge J."/>
            <person name="Bharti A.K."/>
            <person name="Murray J.D."/>
            <person name="Naoumkina M.A."/>
            <person name="Rosen B."/>
            <person name="Silverstein K.A."/>
            <person name="Tang H."/>
            <person name="Rombauts S."/>
            <person name="Zhao P.X."/>
            <person name="Zhou P."/>
            <person name="Barbe V."/>
            <person name="Bardou P."/>
            <person name="Bechner M."/>
            <person name="Bellec A."/>
            <person name="Berger A."/>
            <person name="Berges H."/>
            <person name="Bidwell S."/>
            <person name="Bisseling T."/>
            <person name="Choisne N."/>
            <person name="Couloux A."/>
            <person name="Denny R."/>
            <person name="Deshpande S."/>
            <person name="Dai X."/>
            <person name="Doyle J.J."/>
            <person name="Dudez A.M."/>
            <person name="Farmer A.D."/>
            <person name="Fouteau S."/>
            <person name="Franken C."/>
            <person name="Gibelin C."/>
            <person name="Gish J."/>
            <person name="Goldstein S."/>
            <person name="Gonzalez A.J."/>
            <person name="Green P.J."/>
            <person name="Hallab A."/>
            <person name="Hartog M."/>
            <person name="Hua A."/>
            <person name="Humphray S.J."/>
            <person name="Jeong D.H."/>
            <person name="Jing Y."/>
            <person name="Jocker A."/>
            <person name="Kenton S.M."/>
            <person name="Kim D.J."/>
            <person name="Klee K."/>
            <person name="Lai H."/>
            <person name="Lang C."/>
            <person name="Lin S."/>
            <person name="Macmil S.L."/>
            <person name="Magdelenat G."/>
            <person name="Matthews L."/>
            <person name="McCorrison J."/>
            <person name="Monaghan E.L."/>
            <person name="Mun J.H."/>
            <person name="Najar F.Z."/>
            <person name="Nicholson C."/>
            <person name="Noirot C."/>
            <person name="O'Bleness M."/>
            <person name="Paule C.R."/>
            <person name="Poulain J."/>
            <person name="Prion F."/>
            <person name="Qin B."/>
            <person name="Qu C."/>
            <person name="Retzel E.F."/>
            <person name="Riddle C."/>
            <person name="Sallet E."/>
            <person name="Samain S."/>
            <person name="Samson N."/>
            <person name="Sanders I."/>
            <person name="Saurat O."/>
            <person name="Scarpelli C."/>
            <person name="Schiex T."/>
            <person name="Segurens B."/>
            <person name="Severin A.J."/>
            <person name="Sherrier D.J."/>
            <person name="Shi R."/>
            <person name="Sims S."/>
            <person name="Singer S.R."/>
            <person name="Sinharoy S."/>
            <person name="Sterck L."/>
            <person name="Viollet A."/>
            <person name="Wang B.B."/>
            <person name="Wang K."/>
            <person name="Wang M."/>
            <person name="Wang X."/>
            <person name="Warfsmann J."/>
            <person name="Weissenbach J."/>
            <person name="White D.D."/>
            <person name="White J.D."/>
            <person name="Wiley G.B."/>
            <person name="Wincker P."/>
            <person name="Xing Y."/>
            <person name="Yang L."/>
            <person name="Yao Z."/>
            <person name="Ying F."/>
            <person name="Zhai J."/>
            <person name="Zhou L."/>
            <person name="Zuber A."/>
            <person name="Denarie J."/>
            <person name="Dixon R.A."/>
            <person name="May G.D."/>
            <person name="Schwartz D.C."/>
            <person name="Rogers J."/>
            <person name="Quetier F."/>
            <person name="Town C.D."/>
            <person name="Roe B.A."/>
        </authorList>
    </citation>
    <scope>NUCLEOTIDE SEQUENCE [LARGE SCALE GENOMIC DNA]</scope>
    <source>
        <strain evidence="1">A17</strain>
        <strain evidence="2 3">cv. Jemalong A17</strain>
    </source>
</reference>
<evidence type="ECO:0000313" key="3">
    <source>
        <dbReference type="Proteomes" id="UP000002051"/>
    </source>
</evidence>
<sequence length="77" mass="8650">MNGAVVVEYGIETKLRDASDGTWHGGVKESVAKEKVREMGKHVDDSDLSVAKEGGYGYLFFNVSSRFSLHRARWKMQ</sequence>
<keyword evidence="3" id="KW-1185">Reference proteome</keyword>
<reference evidence="2" key="3">
    <citation type="submission" date="2015-04" db="UniProtKB">
        <authorList>
            <consortium name="EnsemblPlants"/>
        </authorList>
    </citation>
    <scope>IDENTIFICATION</scope>
    <source>
        <strain evidence="2">cv. Jemalong A17</strain>
    </source>
</reference>
<organism evidence="1 3">
    <name type="scientific">Medicago truncatula</name>
    <name type="common">Barrel medic</name>
    <name type="synonym">Medicago tribuloides</name>
    <dbReference type="NCBI Taxonomy" id="3880"/>
    <lineage>
        <taxon>Eukaryota</taxon>
        <taxon>Viridiplantae</taxon>
        <taxon>Streptophyta</taxon>
        <taxon>Embryophyta</taxon>
        <taxon>Tracheophyta</taxon>
        <taxon>Spermatophyta</taxon>
        <taxon>Magnoliopsida</taxon>
        <taxon>eudicotyledons</taxon>
        <taxon>Gunneridae</taxon>
        <taxon>Pentapetalae</taxon>
        <taxon>rosids</taxon>
        <taxon>fabids</taxon>
        <taxon>Fabales</taxon>
        <taxon>Fabaceae</taxon>
        <taxon>Papilionoideae</taxon>
        <taxon>50 kb inversion clade</taxon>
        <taxon>NPAAA clade</taxon>
        <taxon>Hologalegina</taxon>
        <taxon>IRL clade</taxon>
        <taxon>Trifolieae</taxon>
        <taxon>Medicago</taxon>
    </lineage>
</organism>
<dbReference type="PaxDb" id="3880-AES58692"/>
<gene>
    <name evidence="1" type="ordered locus">MTR_1g007280</name>
</gene>
<dbReference type="Proteomes" id="UP000002051">
    <property type="component" value="Unassembled WGS sequence"/>
</dbReference>
<dbReference type="HOGENOM" id="CLU_2641767_0_0_1"/>
<reference evidence="1 3" key="2">
    <citation type="journal article" date="2014" name="BMC Genomics">
        <title>An improved genome release (version Mt4.0) for the model legume Medicago truncatula.</title>
        <authorList>
            <person name="Tang H."/>
            <person name="Krishnakumar V."/>
            <person name="Bidwell S."/>
            <person name="Rosen B."/>
            <person name="Chan A."/>
            <person name="Zhou S."/>
            <person name="Gentzbittel L."/>
            <person name="Childs K.L."/>
            <person name="Yandell M."/>
            <person name="Gundlach H."/>
            <person name="Mayer K.F."/>
            <person name="Schwartz D.C."/>
            <person name="Town C.D."/>
        </authorList>
    </citation>
    <scope>GENOME REANNOTATION</scope>
    <source>
        <strain evidence="2 3">cv. Jemalong A17</strain>
    </source>
</reference>
<dbReference type="EnsemblPlants" id="AES58692">
    <property type="protein sequence ID" value="AES58692"/>
    <property type="gene ID" value="MTR_1g007280"/>
</dbReference>
<proteinExistence type="predicted"/>
<protein>
    <submittedName>
        <fullName evidence="1 2">Uncharacterized protein</fullName>
    </submittedName>
</protein>